<keyword evidence="1" id="KW-1133">Transmembrane helix</keyword>
<evidence type="ECO:0000256" key="1">
    <source>
        <dbReference type="SAM" id="Phobius"/>
    </source>
</evidence>
<organism evidence="2 3">
    <name type="scientific">Candidatus Methanoperedens nitratireducens</name>
    <dbReference type="NCBI Taxonomy" id="1392998"/>
    <lineage>
        <taxon>Archaea</taxon>
        <taxon>Methanobacteriati</taxon>
        <taxon>Methanobacteriota</taxon>
        <taxon>Stenosarchaea group</taxon>
        <taxon>Methanomicrobia</taxon>
        <taxon>Methanosarcinales</taxon>
        <taxon>ANME-2 cluster</taxon>
        <taxon>Candidatus Methanoperedentaceae</taxon>
        <taxon>Candidatus Methanoperedens</taxon>
    </lineage>
</organism>
<proteinExistence type="predicted"/>
<dbReference type="Proteomes" id="UP000218615">
    <property type="component" value="Unassembled WGS sequence"/>
</dbReference>
<gene>
    <name evidence="2" type="ORF">MNV_1200008</name>
</gene>
<feature type="transmembrane region" description="Helical" evidence="1">
    <location>
        <begin position="47"/>
        <end position="71"/>
    </location>
</feature>
<keyword evidence="1" id="KW-0812">Transmembrane</keyword>
<protein>
    <submittedName>
        <fullName evidence="2">Uncharacterized protein</fullName>
    </submittedName>
</protein>
<evidence type="ECO:0000313" key="3">
    <source>
        <dbReference type="Proteomes" id="UP000218615"/>
    </source>
</evidence>
<reference evidence="3" key="1">
    <citation type="submission" date="2017-06" db="EMBL/GenBank/DDBJ databases">
        <authorList>
            <person name="Cremers G."/>
        </authorList>
    </citation>
    <scope>NUCLEOTIDE SEQUENCE [LARGE SCALE GENOMIC DNA]</scope>
</reference>
<accession>A0A284VJS7</accession>
<keyword evidence="1" id="KW-0472">Membrane</keyword>
<name>A0A284VJS7_9EURY</name>
<dbReference type="AlphaFoldDB" id="A0A284VJS7"/>
<evidence type="ECO:0000313" key="2">
    <source>
        <dbReference type="EMBL" id="SNQ59515.1"/>
    </source>
</evidence>
<feature type="transmembrane region" description="Helical" evidence="1">
    <location>
        <begin position="6"/>
        <end position="26"/>
    </location>
</feature>
<sequence length="73" mass="7865">MDFYIGSGAALLGVILVVLGHSTLYFELKASIKGDTNLTLSTMKSAYTLVIGGLIIIILGLLYLMGIIPWYNV</sequence>
<dbReference type="EMBL" id="FZMP01000025">
    <property type="protein sequence ID" value="SNQ59515.1"/>
    <property type="molecule type" value="Genomic_DNA"/>
</dbReference>
<keyword evidence="3" id="KW-1185">Reference proteome</keyword>